<proteinExistence type="predicted"/>
<dbReference type="CDD" id="cd05243">
    <property type="entry name" value="SDR_a5"/>
    <property type="match status" value="1"/>
</dbReference>
<dbReference type="AlphaFoldDB" id="A0A8J7A777"/>
<dbReference type="PANTHER" id="PTHR47128">
    <property type="match status" value="1"/>
</dbReference>
<organism evidence="4 5">
    <name type="scientific">Vasconcelosia minhoensis LEGE 07310</name>
    <dbReference type="NCBI Taxonomy" id="915328"/>
    <lineage>
        <taxon>Bacteria</taxon>
        <taxon>Bacillati</taxon>
        <taxon>Cyanobacteriota</taxon>
        <taxon>Cyanophyceae</taxon>
        <taxon>Nodosilineales</taxon>
        <taxon>Cymatolegaceae</taxon>
        <taxon>Vasconcelosia</taxon>
        <taxon>Vasconcelosia minhoensis</taxon>
    </lineage>
</organism>
<keyword evidence="2" id="KW-0604">Photosystem II</keyword>
<keyword evidence="1" id="KW-0602">Photosynthesis</keyword>
<feature type="domain" description="NmrA-like" evidence="3">
    <location>
        <begin position="3"/>
        <end position="291"/>
    </location>
</feature>
<evidence type="ECO:0000313" key="4">
    <source>
        <dbReference type="EMBL" id="MBE9078167.1"/>
    </source>
</evidence>
<name>A0A8J7A777_9CYAN</name>
<dbReference type="PANTHER" id="PTHR47128:SF2">
    <property type="entry name" value="PROTEIN HIGH CHLOROPHYLL FLUORESCENCE PHENOTYPE 244, CHLOROPLASTIC"/>
    <property type="match status" value="1"/>
</dbReference>
<evidence type="ECO:0000256" key="1">
    <source>
        <dbReference type="ARBA" id="ARBA00022531"/>
    </source>
</evidence>
<keyword evidence="5" id="KW-1185">Reference proteome</keyword>
<dbReference type="EMBL" id="JADEXG010000027">
    <property type="protein sequence ID" value="MBE9078167.1"/>
    <property type="molecule type" value="Genomic_DNA"/>
</dbReference>
<dbReference type="InterPro" id="IPR044256">
    <property type="entry name" value="HCF244-like"/>
</dbReference>
<dbReference type="Gene3D" id="3.40.50.720">
    <property type="entry name" value="NAD(P)-binding Rossmann-like Domain"/>
    <property type="match status" value="1"/>
</dbReference>
<evidence type="ECO:0000313" key="5">
    <source>
        <dbReference type="Proteomes" id="UP000636505"/>
    </source>
</evidence>
<sequence length="320" mass="35632">MVLLVVGATGTLGRQVVRRALDEGYEVRCLVRSFQRASFLREWGAQLVRGDLCKPETLPPALEGATAVIDAATSRPAEAGGVYAVDWQGKVSLIQAAKKAGVERFVFFSILDAEKYPHVPLMDVKHCTEKFLAESGLDYTILRPCGFLQGLISQYAIPVLEKQAVWVMGDAAPVAYMNTQDIARFAVQALRQPKTANATYPLAGSRAWGAYEIVRLCERLSGQDAKVSQMPLGLLRGVRKLARFFQWGWDLSDRLAFSEVSASGEPLTAPMDEVYPAFGIDPKEITTLEAYLKEYFTRIMKKLKELDYERDKAKKKKVPF</sequence>
<dbReference type="SUPFAM" id="SSF51735">
    <property type="entry name" value="NAD(P)-binding Rossmann-fold domains"/>
    <property type="match status" value="1"/>
</dbReference>
<dbReference type="InterPro" id="IPR008030">
    <property type="entry name" value="NmrA-like"/>
</dbReference>
<dbReference type="RefSeq" id="WP_193907695.1">
    <property type="nucleotide sequence ID" value="NZ_JADEXG010000027.1"/>
</dbReference>
<evidence type="ECO:0000259" key="3">
    <source>
        <dbReference type="Pfam" id="PF05368"/>
    </source>
</evidence>
<dbReference type="InterPro" id="IPR036291">
    <property type="entry name" value="NAD(P)-bd_dom_sf"/>
</dbReference>
<dbReference type="Proteomes" id="UP000636505">
    <property type="component" value="Unassembled WGS sequence"/>
</dbReference>
<dbReference type="Pfam" id="PF05368">
    <property type="entry name" value="NmrA"/>
    <property type="match status" value="1"/>
</dbReference>
<dbReference type="GO" id="GO:0015979">
    <property type="term" value="P:photosynthesis"/>
    <property type="evidence" value="ECO:0007669"/>
    <property type="project" value="UniProtKB-KW"/>
</dbReference>
<dbReference type="GO" id="GO:0009523">
    <property type="term" value="C:photosystem II"/>
    <property type="evidence" value="ECO:0007669"/>
    <property type="project" value="UniProtKB-KW"/>
</dbReference>
<evidence type="ECO:0000256" key="2">
    <source>
        <dbReference type="ARBA" id="ARBA00023276"/>
    </source>
</evidence>
<accession>A0A8J7A777</accession>
<reference evidence="4" key="1">
    <citation type="submission" date="2020-10" db="EMBL/GenBank/DDBJ databases">
        <authorList>
            <person name="Castelo-Branco R."/>
            <person name="Eusebio N."/>
            <person name="Adriana R."/>
            <person name="Vieira A."/>
            <person name="Brugerolle De Fraissinette N."/>
            <person name="Rezende De Castro R."/>
            <person name="Schneider M.P."/>
            <person name="Vasconcelos V."/>
            <person name="Leao P.N."/>
        </authorList>
    </citation>
    <scope>NUCLEOTIDE SEQUENCE</scope>
    <source>
        <strain evidence="4">LEGE 07310</strain>
    </source>
</reference>
<protein>
    <submittedName>
        <fullName evidence="4">SDR family oxidoreductase</fullName>
    </submittedName>
</protein>
<gene>
    <name evidence="4" type="ORF">IQ241_12840</name>
</gene>
<comment type="caution">
    <text evidence="4">The sequence shown here is derived from an EMBL/GenBank/DDBJ whole genome shotgun (WGS) entry which is preliminary data.</text>
</comment>